<dbReference type="GO" id="GO:0008320">
    <property type="term" value="F:protein transmembrane transporter activity"/>
    <property type="evidence" value="ECO:0007669"/>
    <property type="project" value="TreeGrafter"/>
</dbReference>
<evidence type="ECO:0000256" key="5">
    <source>
        <dbReference type="SAM" id="MobiDB-lite"/>
    </source>
</evidence>
<keyword evidence="4" id="KW-0472">Membrane</keyword>
<evidence type="ECO:0000313" key="7">
    <source>
        <dbReference type="Proteomes" id="UP001472866"/>
    </source>
</evidence>
<feature type="compositionally biased region" description="Basic and acidic residues" evidence="5">
    <location>
        <begin position="12"/>
        <end position="29"/>
    </location>
</feature>
<dbReference type="PANTHER" id="PTHR15371:SF0">
    <property type="entry name" value="SD19278P"/>
    <property type="match status" value="1"/>
</dbReference>
<feature type="region of interest" description="Disordered" evidence="5">
    <location>
        <begin position="1"/>
        <end position="55"/>
    </location>
</feature>
<dbReference type="Proteomes" id="UP001472866">
    <property type="component" value="Chromosome 02"/>
</dbReference>
<dbReference type="GO" id="GO:0030150">
    <property type="term" value="P:protein import into mitochondrial matrix"/>
    <property type="evidence" value="ECO:0007669"/>
    <property type="project" value="TreeGrafter"/>
</dbReference>
<dbReference type="PANTHER" id="PTHR15371">
    <property type="entry name" value="TIM23"/>
    <property type="match status" value="1"/>
</dbReference>
<dbReference type="AlphaFoldDB" id="A0AAX4P388"/>
<organism evidence="6 7">
    <name type="scientific">Chloropicon roscoffensis</name>
    <dbReference type="NCBI Taxonomy" id="1461544"/>
    <lineage>
        <taxon>Eukaryota</taxon>
        <taxon>Viridiplantae</taxon>
        <taxon>Chlorophyta</taxon>
        <taxon>Chloropicophyceae</taxon>
        <taxon>Chloropicales</taxon>
        <taxon>Chloropicaceae</taxon>
        <taxon>Chloropicon</taxon>
    </lineage>
</organism>
<dbReference type="GO" id="GO:0005744">
    <property type="term" value="C:TIM23 mitochondrial import inner membrane translocase complex"/>
    <property type="evidence" value="ECO:0007669"/>
    <property type="project" value="TreeGrafter"/>
</dbReference>
<proteinExistence type="predicted"/>
<reference evidence="6 7" key="1">
    <citation type="submission" date="2024-03" db="EMBL/GenBank/DDBJ databases">
        <title>Complete genome sequence of the green alga Chloropicon roscoffensis RCC1871.</title>
        <authorList>
            <person name="Lemieux C."/>
            <person name="Pombert J.-F."/>
            <person name="Otis C."/>
            <person name="Turmel M."/>
        </authorList>
    </citation>
    <scope>NUCLEOTIDE SEQUENCE [LARGE SCALE GENOMIC DNA]</scope>
    <source>
        <strain evidence="6 7">RCC1871</strain>
    </source>
</reference>
<keyword evidence="7" id="KW-1185">Reference proteome</keyword>
<accession>A0AAX4P388</accession>
<feature type="compositionally biased region" description="Polar residues" evidence="5">
    <location>
        <begin position="30"/>
        <end position="42"/>
    </location>
</feature>
<keyword evidence="2" id="KW-0812">Transmembrane</keyword>
<evidence type="ECO:0000256" key="4">
    <source>
        <dbReference type="ARBA" id="ARBA00023136"/>
    </source>
</evidence>
<evidence type="ECO:0000256" key="1">
    <source>
        <dbReference type="ARBA" id="ARBA00004141"/>
    </source>
</evidence>
<dbReference type="EMBL" id="CP151502">
    <property type="protein sequence ID" value="WZN60200.1"/>
    <property type="molecule type" value="Genomic_DNA"/>
</dbReference>
<keyword evidence="3" id="KW-1133">Transmembrane helix</keyword>
<dbReference type="Pfam" id="PF02466">
    <property type="entry name" value="Tim17"/>
    <property type="match status" value="1"/>
</dbReference>
<evidence type="ECO:0000256" key="2">
    <source>
        <dbReference type="ARBA" id="ARBA00022692"/>
    </source>
</evidence>
<gene>
    <name evidence="6" type="ORF">HKI87_02g17290</name>
</gene>
<name>A0AAX4P388_9CHLO</name>
<protein>
    <submittedName>
        <fullName evidence="6">Subunit TIM23 of mitochondrial import inner membrane translocase</fullName>
    </submittedName>
</protein>
<comment type="subcellular location">
    <subcellularLocation>
        <location evidence="1">Membrane</location>
        <topology evidence="1">Multi-pass membrane protein</topology>
    </subcellularLocation>
</comment>
<evidence type="ECO:0000313" key="6">
    <source>
        <dbReference type="EMBL" id="WZN60200.1"/>
    </source>
</evidence>
<evidence type="ECO:0000256" key="3">
    <source>
        <dbReference type="ARBA" id="ARBA00022989"/>
    </source>
</evidence>
<sequence length="243" mass="25274">MGLLDALRGRSSGRDAEPEKGRETLDAELSKTNMTETSNLTNLEGGGSASTGGASSSLGRLYNPYEGLHASLDPKILGSIRLPNAPEHLFSEEATRQKRSWGENLSYYTGLGYLGGTLAGGVYGGIEGMRAKAPQASLDTNKLRLNRLINSTMHRGKMFGNTFGILGLFYAVTESMAQNTLDHTVPDEISSVLAGMVTGGLYRAAAGPRSIAVGSAMGGMAAVALVVAKSVLPATGRGAAATY</sequence>
<dbReference type="InterPro" id="IPR045238">
    <property type="entry name" value="Tim23-like"/>
</dbReference>